<keyword evidence="2" id="KW-0812">Transmembrane</keyword>
<accession>A0AAV1Z5E1</accession>
<feature type="transmembrane region" description="Helical" evidence="2">
    <location>
        <begin position="202"/>
        <end position="218"/>
    </location>
</feature>
<feature type="region of interest" description="Disordered" evidence="1">
    <location>
        <begin position="37"/>
        <end position="66"/>
    </location>
</feature>
<feature type="compositionally biased region" description="Low complexity" evidence="1">
    <location>
        <begin position="42"/>
        <end position="57"/>
    </location>
</feature>
<organism evidence="3 4">
    <name type="scientific">Larinioides sclopetarius</name>
    <dbReference type="NCBI Taxonomy" id="280406"/>
    <lineage>
        <taxon>Eukaryota</taxon>
        <taxon>Metazoa</taxon>
        <taxon>Ecdysozoa</taxon>
        <taxon>Arthropoda</taxon>
        <taxon>Chelicerata</taxon>
        <taxon>Arachnida</taxon>
        <taxon>Araneae</taxon>
        <taxon>Araneomorphae</taxon>
        <taxon>Entelegynae</taxon>
        <taxon>Araneoidea</taxon>
        <taxon>Araneidae</taxon>
        <taxon>Larinioides</taxon>
    </lineage>
</organism>
<keyword evidence="4" id="KW-1185">Reference proteome</keyword>
<sequence>MDREEKNNILQTSPTTESTPLLCKKEPSDLYNKAIKPGKYDSVAGPSSGNSGAAGTSRTCERDESPSAGKVILEAEMAKKRRENEDKGLAEAISSYEGMADIVSPVFGCGLFCGFWLFICHCLSGFMIQFPLNILLLSLPISVGFMGARYMTQCPMNVKLPYAMMVVGGVGTLVLLVRLTLILHTKFSTDDRLKKWLKKGTKILECLFFLSFIFQLYFSYKKSPSNAPFSPNYCNETFYSFVCSMNDVLITLVVVWVFLYFITGEWCIRRATPPP</sequence>
<evidence type="ECO:0000256" key="2">
    <source>
        <dbReference type="SAM" id="Phobius"/>
    </source>
</evidence>
<comment type="caution">
    <text evidence="3">The sequence shown here is derived from an EMBL/GenBank/DDBJ whole genome shotgun (WGS) entry which is preliminary data.</text>
</comment>
<feature type="region of interest" description="Disordered" evidence="1">
    <location>
        <begin position="1"/>
        <end position="23"/>
    </location>
</feature>
<dbReference type="AlphaFoldDB" id="A0AAV1Z5E1"/>
<keyword evidence="2" id="KW-0472">Membrane</keyword>
<protein>
    <submittedName>
        <fullName evidence="3">Uncharacterized protein</fullName>
    </submittedName>
</protein>
<evidence type="ECO:0000313" key="4">
    <source>
        <dbReference type="Proteomes" id="UP001497382"/>
    </source>
</evidence>
<reference evidence="3 4" key="1">
    <citation type="submission" date="2024-04" db="EMBL/GenBank/DDBJ databases">
        <authorList>
            <person name="Rising A."/>
            <person name="Reimegard J."/>
            <person name="Sonavane S."/>
            <person name="Akerstrom W."/>
            <person name="Nylinder S."/>
            <person name="Hedman E."/>
            <person name="Kallberg Y."/>
        </authorList>
    </citation>
    <scope>NUCLEOTIDE SEQUENCE [LARGE SCALE GENOMIC DNA]</scope>
</reference>
<feature type="transmembrane region" description="Helical" evidence="2">
    <location>
        <begin position="238"/>
        <end position="262"/>
    </location>
</feature>
<keyword evidence="2" id="KW-1133">Transmembrane helix</keyword>
<evidence type="ECO:0000256" key="1">
    <source>
        <dbReference type="SAM" id="MobiDB-lite"/>
    </source>
</evidence>
<gene>
    <name evidence="3" type="ORF">LARSCL_LOCUS3261</name>
</gene>
<dbReference type="Proteomes" id="UP001497382">
    <property type="component" value="Unassembled WGS sequence"/>
</dbReference>
<feature type="transmembrane region" description="Helical" evidence="2">
    <location>
        <begin position="102"/>
        <end position="123"/>
    </location>
</feature>
<feature type="transmembrane region" description="Helical" evidence="2">
    <location>
        <begin position="162"/>
        <end position="181"/>
    </location>
</feature>
<name>A0AAV1Z5E1_9ARAC</name>
<evidence type="ECO:0000313" key="3">
    <source>
        <dbReference type="EMBL" id="CAL1266734.1"/>
    </source>
</evidence>
<feature type="compositionally biased region" description="Polar residues" evidence="1">
    <location>
        <begin position="8"/>
        <end position="19"/>
    </location>
</feature>
<dbReference type="EMBL" id="CAXIEN010000024">
    <property type="protein sequence ID" value="CAL1266734.1"/>
    <property type="molecule type" value="Genomic_DNA"/>
</dbReference>
<proteinExistence type="predicted"/>